<proteinExistence type="predicted"/>
<dbReference type="EMBL" id="GGEC01078607">
    <property type="protein sequence ID" value="MBX59091.1"/>
    <property type="molecule type" value="Transcribed_RNA"/>
</dbReference>
<sequence length="36" mass="4192">MEAFFTFVESFTITTESETDKFLEHFHSVVEFLSGT</sequence>
<name>A0A2P2PWH4_RHIMU</name>
<dbReference type="AlphaFoldDB" id="A0A2P2PWH4"/>
<reference evidence="1" key="1">
    <citation type="submission" date="2018-02" db="EMBL/GenBank/DDBJ databases">
        <title>Rhizophora mucronata_Transcriptome.</title>
        <authorList>
            <person name="Meera S.P."/>
            <person name="Sreeshan A."/>
            <person name="Augustine A."/>
        </authorList>
    </citation>
    <scope>NUCLEOTIDE SEQUENCE</scope>
    <source>
        <tissue evidence="1">Leaf</tissue>
    </source>
</reference>
<organism evidence="1">
    <name type="scientific">Rhizophora mucronata</name>
    <name type="common">Asiatic mangrove</name>
    <dbReference type="NCBI Taxonomy" id="61149"/>
    <lineage>
        <taxon>Eukaryota</taxon>
        <taxon>Viridiplantae</taxon>
        <taxon>Streptophyta</taxon>
        <taxon>Embryophyta</taxon>
        <taxon>Tracheophyta</taxon>
        <taxon>Spermatophyta</taxon>
        <taxon>Magnoliopsida</taxon>
        <taxon>eudicotyledons</taxon>
        <taxon>Gunneridae</taxon>
        <taxon>Pentapetalae</taxon>
        <taxon>rosids</taxon>
        <taxon>fabids</taxon>
        <taxon>Malpighiales</taxon>
        <taxon>Rhizophoraceae</taxon>
        <taxon>Rhizophora</taxon>
    </lineage>
</organism>
<protein>
    <submittedName>
        <fullName evidence="1">Uncharacterized protein</fullName>
    </submittedName>
</protein>
<accession>A0A2P2PWH4</accession>
<evidence type="ECO:0000313" key="1">
    <source>
        <dbReference type="EMBL" id="MBX59091.1"/>
    </source>
</evidence>